<evidence type="ECO:0000256" key="1">
    <source>
        <dbReference type="ARBA" id="ARBA00009375"/>
    </source>
</evidence>
<dbReference type="VEuPathDB" id="TrichDB:TRFO_21107"/>
<dbReference type="Pfam" id="PF01416">
    <property type="entry name" value="PseudoU_synth_1"/>
    <property type="match status" value="1"/>
</dbReference>
<keyword evidence="2 4" id="KW-0819">tRNA processing</keyword>
<dbReference type="PANTHER" id="PTHR11142">
    <property type="entry name" value="PSEUDOURIDYLATE SYNTHASE"/>
    <property type="match status" value="1"/>
</dbReference>
<organism evidence="7 8">
    <name type="scientific">Tritrichomonas foetus</name>
    <dbReference type="NCBI Taxonomy" id="1144522"/>
    <lineage>
        <taxon>Eukaryota</taxon>
        <taxon>Metamonada</taxon>
        <taxon>Parabasalia</taxon>
        <taxon>Tritrichomonadida</taxon>
        <taxon>Tritrichomonadidae</taxon>
        <taxon>Tritrichomonas</taxon>
    </lineage>
</organism>
<feature type="region of interest" description="Disordered" evidence="5">
    <location>
        <begin position="343"/>
        <end position="362"/>
    </location>
</feature>
<dbReference type="GO" id="GO:0005634">
    <property type="term" value="C:nucleus"/>
    <property type="evidence" value="ECO:0007669"/>
    <property type="project" value="TreeGrafter"/>
</dbReference>
<evidence type="ECO:0000313" key="7">
    <source>
        <dbReference type="EMBL" id="OHT09828.1"/>
    </source>
</evidence>
<dbReference type="GeneID" id="94836468"/>
<evidence type="ECO:0000259" key="6">
    <source>
        <dbReference type="Pfam" id="PF01416"/>
    </source>
</evidence>
<comment type="similarity">
    <text evidence="1 4">Belongs to the tRNA pseudouridine synthase TruA family.</text>
</comment>
<dbReference type="GO" id="GO:0005737">
    <property type="term" value="C:cytoplasm"/>
    <property type="evidence" value="ECO:0007669"/>
    <property type="project" value="TreeGrafter"/>
</dbReference>
<dbReference type="PANTHER" id="PTHR11142:SF5">
    <property type="entry name" value="TRNA PSEUDOURIDINE(38_39) SYNTHASE"/>
    <property type="match status" value="1"/>
</dbReference>
<dbReference type="InterPro" id="IPR020095">
    <property type="entry name" value="PsdUridine_synth_TruA_C"/>
</dbReference>
<dbReference type="OrthoDB" id="25767at2759"/>
<dbReference type="Proteomes" id="UP000179807">
    <property type="component" value="Unassembled WGS sequence"/>
</dbReference>
<keyword evidence="3 4" id="KW-0413">Isomerase</keyword>
<dbReference type="HAMAP" id="MF_00171">
    <property type="entry name" value="TruA"/>
    <property type="match status" value="1"/>
</dbReference>
<keyword evidence="8" id="KW-1185">Reference proteome</keyword>
<evidence type="ECO:0000313" key="8">
    <source>
        <dbReference type="Proteomes" id="UP000179807"/>
    </source>
</evidence>
<evidence type="ECO:0000256" key="3">
    <source>
        <dbReference type="ARBA" id="ARBA00023235"/>
    </source>
</evidence>
<dbReference type="SUPFAM" id="SSF55120">
    <property type="entry name" value="Pseudouridine synthase"/>
    <property type="match status" value="1"/>
</dbReference>
<dbReference type="Gene3D" id="3.30.70.660">
    <property type="entry name" value="Pseudouridine synthase I, catalytic domain, C-terminal subdomain"/>
    <property type="match status" value="1"/>
</dbReference>
<dbReference type="GO" id="GO:0031119">
    <property type="term" value="P:tRNA pseudouridine synthesis"/>
    <property type="evidence" value="ECO:0007669"/>
    <property type="project" value="TreeGrafter"/>
</dbReference>
<dbReference type="Gene3D" id="3.30.70.580">
    <property type="entry name" value="Pseudouridine synthase I, catalytic domain, N-terminal subdomain"/>
    <property type="match status" value="1"/>
</dbReference>
<protein>
    <recommendedName>
        <fullName evidence="4">tRNA pseudouridine synthase</fullName>
        <ecNumber evidence="4">5.4.99.12</ecNumber>
    </recommendedName>
</protein>
<sequence>MSEKKGKTKKPFSFDQFHERQIALRIAYIGWDLKGFVMQKDTEETVEGYIFRALDRARLIKNMDRQVCHYSLCGRTDVGVSGIGNVISVRVRSVFPSGKGSIKNEKATVNKEEELNYLQILNGILPPMIRVTAVAYVDPDFNARYACTSRSYRYLFHKFNKNLDKMREAASYLIGEHDYRGFCKFSPNNTSHCVRKIFSIDFNEISNGLYYFQIVGSGFIWHQIRCIASILFMVGDGFEEPTIVQDLLDVKRFPGRPQYAIADPKPLIFWMAEYDGVEWQVPKDNEIQISKLTTFNTMLTDHDICNGVLRLFNGGGPTEHQVKKKHTPVASLQLARSVEELLEEHKAENEGNAISDEPDYDE</sequence>
<name>A0A1J4KJ35_9EUKA</name>
<evidence type="ECO:0000256" key="5">
    <source>
        <dbReference type="SAM" id="MobiDB-lite"/>
    </source>
</evidence>
<dbReference type="InterPro" id="IPR020094">
    <property type="entry name" value="TruA/RsuA/RluB/E/F_N"/>
</dbReference>
<proteinExistence type="inferred from homology"/>
<gene>
    <name evidence="7" type="ORF">TRFO_21107</name>
</gene>
<feature type="domain" description="Pseudouridine synthase I TruA alpha/beta" evidence="6">
    <location>
        <begin position="169"/>
        <end position="275"/>
    </location>
</feature>
<dbReference type="InterPro" id="IPR020097">
    <property type="entry name" value="PsdUridine_synth_TruA_a/b_dom"/>
</dbReference>
<dbReference type="InterPro" id="IPR020103">
    <property type="entry name" value="PsdUridine_synth_cat_dom_sf"/>
</dbReference>
<dbReference type="EC" id="5.4.99.12" evidence="4"/>
<accession>A0A1J4KJ35</accession>
<dbReference type="RefSeq" id="XP_068362964.1">
    <property type="nucleotide sequence ID" value="XM_068501764.1"/>
</dbReference>
<dbReference type="GO" id="GO:1990481">
    <property type="term" value="P:mRNA pseudouridine synthesis"/>
    <property type="evidence" value="ECO:0007669"/>
    <property type="project" value="TreeGrafter"/>
</dbReference>
<dbReference type="AlphaFoldDB" id="A0A1J4KJ35"/>
<comment type="caution">
    <text evidence="7">The sequence shown here is derived from an EMBL/GenBank/DDBJ whole genome shotgun (WGS) entry which is preliminary data.</text>
</comment>
<dbReference type="GO" id="GO:0003723">
    <property type="term" value="F:RNA binding"/>
    <property type="evidence" value="ECO:0007669"/>
    <property type="project" value="InterPro"/>
</dbReference>
<dbReference type="EMBL" id="MLAK01000628">
    <property type="protein sequence ID" value="OHT09828.1"/>
    <property type="molecule type" value="Genomic_DNA"/>
</dbReference>
<dbReference type="NCBIfam" id="TIGR00071">
    <property type="entry name" value="hisT_truA"/>
    <property type="match status" value="1"/>
</dbReference>
<evidence type="ECO:0000256" key="4">
    <source>
        <dbReference type="RuleBase" id="RU003792"/>
    </source>
</evidence>
<dbReference type="InterPro" id="IPR001406">
    <property type="entry name" value="PsdUridine_synth_TruA"/>
</dbReference>
<reference evidence="7" key="1">
    <citation type="submission" date="2016-10" db="EMBL/GenBank/DDBJ databases">
        <authorList>
            <person name="Benchimol M."/>
            <person name="Almeida L.G."/>
            <person name="Vasconcelos A.T."/>
            <person name="Perreira-Neves A."/>
            <person name="Rosa I.A."/>
            <person name="Tasca T."/>
            <person name="Bogo M.R."/>
            <person name="de Souza W."/>
        </authorList>
    </citation>
    <scope>NUCLEOTIDE SEQUENCE [LARGE SCALE GENOMIC DNA]</scope>
    <source>
        <strain evidence="7">K</strain>
    </source>
</reference>
<comment type="catalytic activity">
    <reaction evidence="4">
        <text>uridine(38/39/40) in tRNA = pseudouridine(38/39/40) in tRNA</text>
        <dbReference type="Rhea" id="RHEA:22376"/>
        <dbReference type="Rhea" id="RHEA-COMP:10085"/>
        <dbReference type="Rhea" id="RHEA-COMP:10087"/>
        <dbReference type="ChEBI" id="CHEBI:65314"/>
        <dbReference type="ChEBI" id="CHEBI:65315"/>
        <dbReference type="EC" id="5.4.99.12"/>
    </reaction>
</comment>
<evidence type="ECO:0000256" key="2">
    <source>
        <dbReference type="ARBA" id="ARBA00022694"/>
    </source>
</evidence>
<dbReference type="GO" id="GO:0160147">
    <property type="term" value="F:tRNA pseudouridine(38-40) synthase activity"/>
    <property type="evidence" value="ECO:0007669"/>
    <property type="project" value="UniProtKB-EC"/>
</dbReference>